<proteinExistence type="predicted"/>
<evidence type="ECO:0000313" key="2">
    <source>
        <dbReference type="Proteomes" id="UP000472262"/>
    </source>
</evidence>
<accession>A0A672NK05</accession>
<dbReference type="GO" id="GO:0036297">
    <property type="term" value="P:interstrand cross-link repair"/>
    <property type="evidence" value="ECO:0007669"/>
    <property type="project" value="InterPro"/>
</dbReference>
<gene>
    <name evidence="1" type="primary">fancb</name>
</gene>
<dbReference type="GO" id="GO:2000042">
    <property type="term" value="P:negative regulation of double-strand break repair via homologous recombination"/>
    <property type="evidence" value="ECO:0007669"/>
    <property type="project" value="TreeGrafter"/>
</dbReference>
<dbReference type="PANTHER" id="PTHR28450">
    <property type="entry name" value="FANCONI ANEMIA GROUP B PROTEIN"/>
    <property type="match status" value="1"/>
</dbReference>
<name>A0A672NK05_SINGR</name>
<dbReference type="InterPro" id="IPR033333">
    <property type="entry name" value="FANCB"/>
</dbReference>
<organism evidence="1 2">
    <name type="scientific">Sinocyclocheilus grahami</name>
    <name type="common">Dianchi golden-line fish</name>
    <name type="synonym">Barbus grahami</name>
    <dbReference type="NCBI Taxonomy" id="75366"/>
    <lineage>
        <taxon>Eukaryota</taxon>
        <taxon>Metazoa</taxon>
        <taxon>Chordata</taxon>
        <taxon>Craniata</taxon>
        <taxon>Vertebrata</taxon>
        <taxon>Euteleostomi</taxon>
        <taxon>Actinopterygii</taxon>
        <taxon>Neopterygii</taxon>
        <taxon>Teleostei</taxon>
        <taxon>Ostariophysi</taxon>
        <taxon>Cypriniformes</taxon>
        <taxon>Cyprinidae</taxon>
        <taxon>Cyprininae</taxon>
        <taxon>Sinocyclocheilus</taxon>
    </lineage>
</organism>
<protein>
    <recommendedName>
        <fullName evidence="3">FA complementation group B</fullName>
    </recommendedName>
</protein>
<evidence type="ECO:0008006" key="3">
    <source>
        <dbReference type="Google" id="ProtNLM"/>
    </source>
</evidence>
<reference evidence="1" key="1">
    <citation type="submission" date="2025-08" db="UniProtKB">
        <authorList>
            <consortium name="Ensembl"/>
        </authorList>
    </citation>
    <scope>IDENTIFICATION</scope>
</reference>
<dbReference type="Proteomes" id="UP000472262">
    <property type="component" value="Unassembled WGS sequence"/>
</dbReference>
<dbReference type="GO" id="GO:1990414">
    <property type="term" value="P:replication-born double-strand break repair via sister chromatid exchange"/>
    <property type="evidence" value="ECO:0007669"/>
    <property type="project" value="TreeGrafter"/>
</dbReference>
<dbReference type="GO" id="GO:1905168">
    <property type="term" value="P:positive regulation of double-strand break repair via homologous recombination"/>
    <property type="evidence" value="ECO:0007669"/>
    <property type="project" value="TreeGrafter"/>
</dbReference>
<dbReference type="PANTHER" id="PTHR28450:SF1">
    <property type="entry name" value="FANCONI ANEMIA GROUP B PROTEIN"/>
    <property type="match status" value="1"/>
</dbReference>
<dbReference type="AlphaFoldDB" id="A0A672NK05"/>
<evidence type="ECO:0000313" key="1">
    <source>
        <dbReference type="Ensembl" id="ENSSGRP00000051041.1"/>
    </source>
</evidence>
<sequence>MAAVRHVEMLAVKGEVLAFQCKSFSSKTRDHRKGSEVSFYSLSFARDSQSFSIRDRNLSLIHKDGSAEADVVHCCSALDIQQRQKVPCVLLRLCKKRTSAFKYMLYSICTSTDAKLHAEFVLPYEMRDNISILLGPALIWSHENSVFYTSSQTSGVKEVPIPMTVNFIGELPLRRRKLVIQGAQNVPSDQSKVKNILYFIEDGRTLSSACLVPDAYSSVIQCMMVLSAEEFDGGWRSAVLAATSMKQLVRFENGLPLDVCLLPYEQPLSIQVIHTLKNDGLVVVTFSQGNVCAVWKDTFQVAGCWTGVRLLLVDDFMGCGTDQMLLVFESSSAEPLSSFLLTDLCAVTYSCCRSDGEELNSSDAAQENHLLTVQALESRLQSGLSGLEDLQRDVEVKDRLLQQSLVALTDLVSGREHHSLDPVYDDDDGAGDEEDAGMQTECAEAPLKMHRVWQRVIGQSLIVGVVLTTTSNTYVRFTLQIIKTVFQYCHAPCSVFQQKLFGESGRHCTPSCCGSYEARDDLLSLLALLDVWFFRLECPCHTLADVQGWLQESLRFERLEIDPRFTADPSSVRLFRWEQNSPFQGILSVYCRDELSLLHFLHSLCDFLPVSHDVQPLERPSVCAGSLAQTLQTEIHTVTQEASSVLRTDEGARRGEAESQTLHNLREEWLKERGRCNERLRPLLDETRYSRLIERMIHAQLDADEAALMEAPRL</sequence>
<dbReference type="GO" id="GO:0043240">
    <property type="term" value="C:Fanconi anaemia nuclear complex"/>
    <property type="evidence" value="ECO:0007669"/>
    <property type="project" value="InterPro"/>
</dbReference>
<keyword evidence="2" id="KW-1185">Reference proteome</keyword>
<dbReference type="Ensembl" id="ENSSGRT00000054524.1">
    <property type="protein sequence ID" value="ENSSGRP00000051041.1"/>
    <property type="gene ID" value="ENSSGRG00000027022.1"/>
</dbReference>
<reference evidence="1" key="2">
    <citation type="submission" date="2025-09" db="UniProtKB">
        <authorList>
            <consortium name="Ensembl"/>
        </authorList>
    </citation>
    <scope>IDENTIFICATION</scope>
</reference>